<dbReference type="InterPro" id="IPR036259">
    <property type="entry name" value="MFS_trans_sf"/>
</dbReference>
<dbReference type="CDD" id="cd17502">
    <property type="entry name" value="MFS_Azr1_MDR_like"/>
    <property type="match status" value="1"/>
</dbReference>
<feature type="transmembrane region" description="Helical" evidence="6">
    <location>
        <begin position="620"/>
        <end position="642"/>
    </location>
</feature>
<feature type="transmembrane region" description="Helical" evidence="6">
    <location>
        <begin position="266"/>
        <end position="285"/>
    </location>
</feature>
<dbReference type="SUPFAM" id="SSF103473">
    <property type="entry name" value="MFS general substrate transporter"/>
    <property type="match status" value="1"/>
</dbReference>
<keyword evidence="5 6" id="KW-0472">Membrane</keyword>
<dbReference type="InterPro" id="IPR020846">
    <property type="entry name" value="MFS_dom"/>
</dbReference>
<evidence type="ECO:0000256" key="1">
    <source>
        <dbReference type="ARBA" id="ARBA00004141"/>
    </source>
</evidence>
<dbReference type="Pfam" id="PF07690">
    <property type="entry name" value="MFS_1"/>
    <property type="match status" value="1"/>
</dbReference>
<dbReference type="PROSITE" id="PS50850">
    <property type="entry name" value="MFS"/>
    <property type="match status" value="1"/>
</dbReference>
<feature type="transmembrane region" description="Helical" evidence="6">
    <location>
        <begin position="420"/>
        <end position="442"/>
    </location>
</feature>
<dbReference type="AlphaFoldDB" id="A0A8H4M6I6"/>
<organism evidence="9 10">
    <name type="scientific">Aspergillus fumigatiaffinis</name>
    <dbReference type="NCBI Taxonomy" id="340414"/>
    <lineage>
        <taxon>Eukaryota</taxon>
        <taxon>Fungi</taxon>
        <taxon>Dikarya</taxon>
        <taxon>Ascomycota</taxon>
        <taxon>Pezizomycotina</taxon>
        <taxon>Eurotiomycetes</taxon>
        <taxon>Eurotiomycetidae</taxon>
        <taxon>Eurotiales</taxon>
        <taxon>Aspergillaceae</taxon>
        <taxon>Aspergillus</taxon>
        <taxon>Aspergillus subgen. Fumigati</taxon>
    </lineage>
</organism>
<feature type="domain" description="Major facilitator superfamily (MFS) profile" evidence="8">
    <location>
        <begin position="232"/>
        <end position="724"/>
    </location>
</feature>
<comment type="similarity">
    <text evidence="2">Belongs to the major facilitator superfamily. TCR/Tet family.</text>
</comment>
<dbReference type="PANTHER" id="PTHR23501">
    <property type="entry name" value="MAJOR FACILITATOR SUPERFAMILY"/>
    <property type="match status" value="1"/>
</dbReference>
<evidence type="ECO:0000256" key="2">
    <source>
        <dbReference type="ARBA" id="ARBA00007520"/>
    </source>
</evidence>
<evidence type="ECO:0000256" key="4">
    <source>
        <dbReference type="ARBA" id="ARBA00022989"/>
    </source>
</evidence>
<proteinExistence type="inferred from homology"/>
<feature type="transmembrane region" description="Helical" evidence="6">
    <location>
        <begin position="297"/>
        <end position="316"/>
    </location>
</feature>
<keyword evidence="3 6" id="KW-0812">Transmembrane</keyword>
<evidence type="ECO:0000256" key="5">
    <source>
        <dbReference type="ARBA" id="ARBA00023136"/>
    </source>
</evidence>
<reference evidence="9" key="2">
    <citation type="submission" date="2020-04" db="EMBL/GenBank/DDBJ databases">
        <authorList>
            <person name="Santos R.A.C."/>
            <person name="Steenwyk J.L."/>
            <person name="Rivero-Menendez O."/>
            <person name="Mead M.E."/>
            <person name="Silva L.P."/>
            <person name="Bastos R.W."/>
            <person name="Alastruey-Izquierdo A."/>
            <person name="Goldman G.H."/>
            <person name="Rokas A."/>
        </authorList>
    </citation>
    <scope>NUCLEOTIDE SEQUENCE</scope>
    <source>
        <strain evidence="9">CNM-CM6805</strain>
    </source>
</reference>
<feature type="transmembrane region" description="Helical" evidence="6">
    <location>
        <begin position="389"/>
        <end position="408"/>
    </location>
</feature>
<reference evidence="9" key="1">
    <citation type="journal article" date="2020" name="bioRxiv">
        <title>Genomic and phenotypic heterogeneity of clinical isolates of the human pathogens Aspergillus fumigatus, Aspergillus lentulus and Aspergillus fumigatiaffinis.</title>
        <authorList>
            <person name="dos Santos R.A.C."/>
            <person name="Steenwyk J.L."/>
            <person name="Rivero-Menendez O."/>
            <person name="Mead M.E."/>
            <person name="Silva L.P."/>
            <person name="Bastos R.W."/>
            <person name="Alastruey-Izquierdo A."/>
            <person name="Goldman G.H."/>
            <person name="Rokas A."/>
        </authorList>
    </citation>
    <scope>NUCLEOTIDE SEQUENCE</scope>
    <source>
        <strain evidence="9">CNM-CM6805</strain>
    </source>
</reference>
<evidence type="ECO:0000313" key="10">
    <source>
        <dbReference type="Proteomes" id="UP000653565"/>
    </source>
</evidence>
<dbReference type="InterPro" id="IPR011701">
    <property type="entry name" value="MFS"/>
</dbReference>
<dbReference type="GO" id="GO:0005886">
    <property type="term" value="C:plasma membrane"/>
    <property type="evidence" value="ECO:0007669"/>
    <property type="project" value="TreeGrafter"/>
</dbReference>
<evidence type="ECO:0000313" key="9">
    <source>
        <dbReference type="EMBL" id="KAF4230457.1"/>
    </source>
</evidence>
<evidence type="ECO:0000256" key="7">
    <source>
        <dbReference type="SAM" id="SignalP"/>
    </source>
</evidence>
<protein>
    <recommendedName>
        <fullName evidence="8">Major facilitator superfamily (MFS) profile domain-containing protein</fullName>
    </recommendedName>
</protein>
<keyword evidence="4 6" id="KW-1133">Transmembrane helix</keyword>
<feature type="transmembrane region" description="Helical" evidence="6">
    <location>
        <begin position="528"/>
        <end position="549"/>
    </location>
</feature>
<feature type="chain" id="PRO_5034186711" description="Major facilitator superfamily (MFS) profile domain-containing protein" evidence="7">
    <location>
        <begin position="20"/>
        <end position="738"/>
    </location>
</feature>
<dbReference type="FunFam" id="1.20.1720.10:FF:000014">
    <property type="entry name" value="MFS drug transporter, putative"/>
    <property type="match status" value="1"/>
</dbReference>
<feature type="signal peptide" evidence="7">
    <location>
        <begin position="1"/>
        <end position="19"/>
    </location>
</feature>
<dbReference type="Gene3D" id="1.20.1250.20">
    <property type="entry name" value="MFS general substrate transporter like domains"/>
    <property type="match status" value="1"/>
</dbReference>
<feature type="transmembrane region" description="Helical" evidence="6">
    <location>
        <begin position="227"/>
        <end position="245"/>
    </location>
</feature>
<dbReference type="EMBL" id="JAAAPX010000116">
    <property type="protein sequence ID" value="KAF4230457.1"/>
    <property type="molecule type" value="Genomic_DNA"/>
</dbReference>
<sequence length="738" mass="79787">MRLPLSALVLLVSAEAIGAAPFQPAGSKDHAALPEPSASPSLVKRYQSLENGLQFFSAYAYDHTTVQSVTLSEANDGQVPPIGLVYSAGSTAEVAIMATAGTNDNRFATGSFEVGGVHFWWTINTAQYWNVNGLLHHVGTDVLAVMMADAIQTMAVENNSELSWTLHNTDEDANNAYMGKIIRRDIASTMTDTIELSAIRDHNGASPPDNLDVPDHPHDVGTQRKKVQVIAIMLALCLSLFVAALDQTIVATSLPTISSQLHSADGYTWVGGAYLLANAAAAPIWAKLSDIWGRKPILLITVLWFLLSSIICAAAVDMKMLIIGRALQGTAGGGLMQLVMIVVSDLFSVRHRSLYLGILEFMWTISGGLGPVLGGVFSEYVSWRWNFWINLPTCGLAFALLCLFLDVHNPRTKVWDGIRAIDWIGSFSVLGVTLMLLLGLNFGGETFAWSSPQVICLIVFGSLFLIVFFYAEKYIAKYPLMPLHILKPRSNLAVSLVTFFHGFVFIGCEYYLPLYFQSVKQASPMRSGLLVLPLVLAEGLFSGASGWLIHRTGRYVEQIWIGTFLLTVGTGLFIRLNSTSSLTEIVIVQIISGTGSALLFEPPLIALQSLIAQEDTASGTAMLGFIRTMAMSVSIVVGGVIFQNSIEGKRRLLEHAGLIDKLVNQLTGASAAASTGIIKSISDLEKAGVVADAFSSSLRNVWIMYTCVAGLALVASVFISKNPLSEEHTETRTGLKEE</sequence>
<evidence type="ECO:0000256" key="3">
    <source>
        <dbReference type="ARBA" id="ARBA00022692"/>
    </source>
</evidence>
<comment type="subcellular location">
    <subcellularLocation>
        <location evidence="1">Membrane</location>
        <topology evidence="1">Multi-pass membrane protein</topology>
    </subcellularLocation>
</comment>
<feature type="transmembrane region" description="Helical" evidence="6">
    <location>
        <begin position="555"/>
        <end position="574"/>
    </location>
</feature>
<accession>A0A8H4M6I6</accession>
<feature type="transmembrane region" description="Helical" evidence="6">
    <location>
        <begin position="454"/>
        <end position="471"/>
    </location>
</feature>
<evidence type="ECO:0000259" key="8">
    <source>
        <dbReference type="PROSITE" id="PS50850"/>
    </source>
</evidence>
<feature type="transmembrane region" description="Helical" evidence="6">
    <location>
        <begin position="491"/>
        <end position="516"/>
    </location>
</feature>
<feature type="transmembrane region" description="Helical" evidence="6">
    <location>
        <begin position="328"/>
        <end position="348"/>
    </location>
</feature>
<dbReference type="GO" id="GO:0022857">
    <property type="term" value="F:transmembrane transporter activity"/>
    <property type="evidence" value="ECO:0007669"/>
    <property type="project" value="InterPro"/>
</dbReference>
<dbReference type="PANTHER" id="PTHR23501:SF158">
    <property type="entry name" value="TRANSPORTER, PUTATIVE (AFU_ORTHOLOGUE AFUA_5G14490)-RELATED"/>
    <property type="match status" value="1"/>
</dbReference>
<dbReference type="Gene3D" id="1.20.1720.10">
    <property type="entry name" value="Multidrug resistance protein D"/>
    <property type="match status" value="1"/>
</dbReference>
<keyword evidence="7" id="KW-0732">Signal</keyword>
<dbReference type="Proteomes" id="UP000653565">
    <property type="component" value="Unassembled WGS sequence"/>
</dbReference>
<evidence type="ECO:0000256" key="6">
    <source>
        <dbReference type="SAM" id="Phobius"/>
    </source>
</evidence>
<comment type="caution">
    <text evidence="9">The sequence shown here is derived from an EMBL/GenBank/DDBJ whole genome shotgun (WGS) entry which is preliminary data.</text>
</comment>
<feature type="transmembrane region" description="Helical" evidence="6">
    <location>
        <begin position="701"/>
        <end position="719"/>
    </location>
</feature>
<name>A0A8H4M6I6_9EURO</name>
<gene>
    <name evidence="9" type="ORF">CNMCM6805_000725</name>
</gene>
<feature type="transmembrane region" description="Helical" evidence="6">
    <location>
        <begin position="354"/>
        <end position="377"/>
    </location>
</feature>
<keyword evidence="10" id="KW-1185">Reference proteome</keyword>
<dbReference type="PRINTS" id="PR01036">
    <property type="entry name" value="TCRTETB"/>
</dbReference>
<feature type="transmembrane region" description="Helical" evidence="6">
    <location>
        <begin position="581"/>
        <end position="600"/>
    </location>
</feature>